<dbReference type="GO" id="GO:0003723">
    <property type="term" value="F:RNA binding"/>
    <property type="evidence" value="ECO:0007669"/>
    <property type="project" value="InterPro"/>
</dbReference>
<accession>T1CEC3</accession>
<evidence type="ECO:0000256" key="7">
    <source>
        <dbReference type="ARBA" id="ARBA00023004"/>
    </source>
</evidence>
<dbReference type="InterPro" id="IPR030390">
    <property type="entry name" value="MeTrfase_TrmA_AS"/>
</dbReference>
<dbReference type="NCBIfam" id="NF009639">
    <property type="entry name" value="PRK13168.1"/>
    <property type="match status" value="1"/>
</dbReference>
<dbReference type="Pfam" id="PF05958">
    <property type="entry name" value="tRNA_U5-meth_tr"/>
    <property type="match status" value="1"/>
</dbReference>
<name>T1CEC3_9ZZZZ</name>
<gene>
    <name evidence="8" type="ORF">B1A_08616</name>
</gene>
<comment type="caution">
    <text evidence="8">The sequence shown here is derived from an EMBL/GenBank/DDBJ whole genome shotgun (WGS) entry which is preliminary data.</text>
</comment>
<feature type="non-terminal residue" evidence="8">
    <location>
        <position position="1"/>
    </location>
</feature>
<dbReference type="InterPro" id="IPR030391">
    <property type="entry name" value="MeTrfase_TrmA_CS"/>
</dbReference>
<dbReference type="InterPro" id="IPR012340">
    <property type="entry name" value="NA-bd_OB-fold"/>
</dbReference>
<dbReference type="Gene3D" id="2.40.50.140">
    <property type="entry name" value="Nucleic acid-binding proteins"/>
    <property type="match status" value="1"/>
</dbReference>
<dbReference type="InterPro" id="IPR001566">
    <property type="entry name" value="23S_rRNA_MeTrfase_RlmD"/>
</dbReference>
<protein>
    <submittedName>
        <fullName evidence="8">RNA methyltransferase, TrmA family</fullName>
    </submittedName>
</protein>
<dbReference type="PANTHER" id="PTHR11061:SF49">
    <property type="entry name" value="23S RRNA (URACIL(1939)-C(5))-METHYLTRANSFERASE RLMD"/>
    <property type="match status" value="1"/>
</dbReference>
<dbReference type="InterPro" id="IPR010280">
    <property type="entry name" value="U5_MeTrfase_fam"/>
</dbReference>
<organism evidence="8">
    <name type="scientific">mine drainage metagenome</name>
    <dbReference type="NCBI Taxonomy" id="410659"/>
    <lineage>
        <taxon>unclassified sequences</taxon>
        <taxon>metagenomes</taxon>
        <taxon>ecological metagenomes</taxon>
    </lineage>
</organism>
<feature type="non-terminal residue" evidence="8">
    <location>
        <position position="401"/>
    </location>
</feature>
<keyword evidence="4 8" id="KW-0808">Transferase</keyword>
<evidence type="ECO:0000313" key="8">
    <source>
        <dbReference type="EMBL" id="EQD65085.1"/>
    </source>
</evidence>
<evidence type="ECO:0000256" key="4">
    <source>
        <dbReference type="ARBA" id="ARBA00022679"/>
    </source>
</evidence>
<dbReference type="GO" id="GO:0070475">
    <property type="term" value="P:rRNA base methylation"/>
    <property type="evidence" value="ECO:0007669"/>
    <property type="project" value="TreeGrafter"/>
</dbReference>
<dbReference type="GO" id="GO:0070041">
    <property type="term" value="F:rRNA (uridine-C5-)-methyltransferase activity"/>
    <property type="evidence" value="ECO:0007669"/>
    <property type="project" value="TreeGrafter"/>
</dbReference>
<keyword evidence="2" id="KW-0698">rRNA processing</keyword>
<dbReference type="InterPro" id="IPR029063">
    <property type="entry name" value="SAM-dependent_MTases_sf"/>
</dbReference>
<evidence type="ECO:0000256" key="6">
    <source>
        <dbReference type="ARBA" id="ARBA00022723"/>
    </source>
</evidence>
<reference evidence="8" key="2">
    <citation type="journal article" date="2014" name="ISME J.">
        <title>Microbial stratification in low pH oxic and suboxic macroscopic growths along an acid mine drainage.</title>
        <authorList>
            <person name="Mendez-Garcia C."/>
            <person name="Mesa V."/>
            <person name="Sprenger R.R."/>
            <person name="Richter M."/>
            <person name="Diez M.S."/>
            <person name="Solano J."/>
            <person name="Bargiela R."/>
            <person name="Golyshina O.V."/>
            <person name="Manteca A."/>
            <person name="Ramos J.L."/>
            <person name="Gallego J.R."/>
            <person name="Llorente I."/>
            <person name="Martins Dos Santos V.A."/>
            <person name="Jensen O.N."/>
            <person name="Pelaez A.I."/>
            <person name="Sanchez J."/>
            <person name="Ferrer M."/>
        </authorList>
    </citation>
    <scope>NUCLEOTIDE SEQUENCE</scope>
</reference>
<dbReference type="GO" id="GO:0051539">
    <property type="term" value="F:4 iron, 4 sulfur cluster binding"/>
    <property type="evidence" value="ECO:0007669"/>
    <property type="project" value="UniProtKB-KW"/>
</dbReference>
<proteinExistence type="inferred from homology"/>
<sequence>ETVRFVRARRRRQHDEGRLLEVLEPSAERVAPRCAHFGVCGGCLLQHLGPEAQLAAKQQELADNLQRLAQVQCRHWLAPLTASVWGYRRRARLGVKYVAKKGKVVVGFRERHAPYVADVQRCHVLSEPVGELLAPLGALVGALGIRAQLPQIEVAVADNATALVLRVLAAPSPTDLEQLRAFGERHRLRLYLQPGGLETIAPLDGDGGAEPLHYTLPEFGLRLEFAPSDFVQINAAINRALVARAVQLLGPAEGDAVLDLYCGLGNFTLALARSGAQVVGVEGERSLIERARRNAALNGIENAQFHAADLSHPPEPSAPWLRRNYSHVLLDPPRVGARAMLATVAAMRPRRVLYVSCHPGSLARDLGMLVHEHGFVLDAAGVIDMFPHTGHVESLALLRAS</sequence>
<dbReference type="SUPFAM" id="SSF53335">
    <property type="entry name" value="S-adenosyl-L-methionine-dependent methyltransferases"/>
    <property type="match status" value="1"/>
</dbReference>
<evidence type="ECO:0000256" key="5">
    <source>
        <dbReference type="ARBA" id="ARBA00022691"/>
    </source>
</evidence>
<dbReference type="PROSITE" id="PS01231">
    <property type="entry name" value="TRMA_2"/>
    <property type="match status" value="1"/>
</dbReference>
<keyword evidence="7" id="KW-0408">Iron</keyword>
<dbReference type="AlphaFoldDB" id="T1CEC3"/>
<keyword evidence="5" id="KW-0949">S-adenosyl-L-methionine</keyword>
<evidence type="ECO:0000256" key="3">
    <source>
        <dbReference type="ARBA" id="ARBA00022603"/>
    </source>
</evidence>
<dbReference type="CDD" id="cd02440">
    <property type="entry name" value="AdoMet_MTases"/>
    <property type="match status" value="1"/>
</dbReference>
<dbReference type="PROSITE" id="PS01230">
    <property type="entry name" value="TRMA_1"/>
    <property type="match status" value="1"/>
</dbReference>
<keyword evidence="6" id="KW-0479">Metal-binding</keyword>
<dbReference type="GO" id="GO:0046872">
    <property type="term" value="F:metal ion binding"/>
    <property type="evidence" value="ECO:0007669"/>
    <property type="project" value="UniProtKB-KW"/>
</dbReference>
<evidence type="ECO:0000256" key="2">
    <source>
        <dbReference type="ARBA" id="ARBA00022552"/>
    </source>
</evidence>
<evidence type="ECO:0000256" key="1">
    <source>
        <dbReference type="ARBA" id="ARBA00022485"/>
    </source>
</evidence>
<keyword evidence="1" id="KW-0411">Iron-sulfur</keyword>
<keyword evidence="1" id="KW-0004">4Fe-4S</keyword>
<dbReference type="EMBL" id="AUZX01006145">
    <property type="protein sequence ID" value="EQD65085.1"/>
    <property type="molecule type" value="Genomic_DNA"/>
</dbReference>
<reference evidence="8" key="1">
    <citation type="submission" date="2013-08" db="EMBL/GenBank/DDBJ databases">
        <authorList>
            <person name="Mendez C."/>
            <person name="Richter M."/>
            <person name="Ferrer M."/>
            <person name="Sanchez J."/>
        </authorList>
    </citation>
    <scope>NUCLEOTIDE SEQUENCE</scope>
</reference>
<keyword evidence="3 8" id="KW-0489">Methyltransferase</keyword>
<dbReference type="HAMAP" id="MF_01010">
    <property type="entry name" value="23SrRNA_methyltr_RlmD"/>
    <property type="match status" value="1"/>
</dbReference>
<dbReference type="Gene3D" id="3.40.50.150">
    <property type="entry name" value="Vaccinia Virus protein VP39"/>
    <property type="match status" value="1"/>
</dbReference>
<dbReference type="PROSITE" id="PS51687">
    <property type="entry name" value="SAM_MT_RNA_M5U"/>
    <property type="match status" value="1"/>
</dbReference>
<dbReference type="Gene3D" id="2.40.50.1070">
    <property type="match status" value="1"/>
</dbReference>
<dbReference type="PANTHER" id="PTHR11061">
    <property type="entry name" value="RNA M5U METHYLTRANSFERASE"/>
    <property type="match status" value="1"/>
</dbReference>